<evidence type="ECO:0000256" key="1">
    <source>
        <dbReference type="SAM" id="Phobius"/>
    </source>
</evidence>
<protein>
    <recommendedName>
        <fullName evidence="4">DNA-directed RNA polymerase subunit P</fullName>
    </recommendedName>
</protein>
<reference evidence="2 3" key="1">
    <citation type="submission" date="2022-03" db="EMBL/GenBank/DDBJ databases">
        <title>Metagenome-assembled genomes from swine fecal metagenomes.</title>
        <authorList>
            <person name="Holman D.B."/>
            <person name="Kommadath A."/>
        </authorList>
    </citation>
    <scope>NUCLEOTIDE SEQUENCE [LARGE SCALE GENOMIC DNA]</scope>
    <source>
        <strain evidence="2">SUG147</strain>
    </source>
</reference>
<dbReference type="AlphaFoldDB" id="A0AAE3K115"/>
<dbReference type="PANTHER" id="PTHR37826:SF3">
    <property type="entry name" value="J DOMAIN-CONTAINING PROTEIN"/>
    <property type="match status" value="1"/>
</dbReference>
<comment type="caution">
    <text evidence="2">The sequence shown here is derived from an EMBL/GenBank/DDBJ whole genome shotgun (WGS) entry which is preliminary data.</text>
</comment>
<feature type="transmembrane region" description="Helical" evidence="1">
    <location>
        <begin position="336"/>
        <end position="358"/>
    </location>
</feature>
<organism evidence="2 3">
    <name type="scientific">Candidatus Colimorpha enterica</name>
    <dbReference type="NCBI Taxonomy" id="3083063"/>
    <lineage>
        <taxon>Bacteria</taxon>
        <taxon>Pseudomonadati</taxon>
        <taxon>Bacteroidota</taxon>
        <taxon>Bacteroidia</taxon>
        <taxon>Bacteroidales</taxon>
        <taxon>Candidatus Colimorpha</taxon>
    </lineage>
</organism>
<keyword evidence="1" id="KW-0472">Membrane</keyword>
<evidence type="ECO:0000313" key="2">
    <source>
        <dbReference type="EMBL" id="MCI5755069.1"/>
    </source>
</evidence>
<dbReference type="PANTHER" id="PTHR37826">
    <property type="entry name" value="FLOTILLIN BAND_7_5 DOMAIN PROTEIN"/>
    <property type="match status" value="1"/>
</dbReference>
<keyword evidence="1" id="KW-0812">Transmembrane</keyword>
<dbReference type="EMBL" id="JALEMU010000035">
    <property type="protein sequence ID" value="MCI5755069.1"/>
    <property type="molecule type" value="Genomic_DNA"/>
</dbReference>
<sequence length="361" mass="40704">MDQLLEYKCPCCGGSIGFDSGSQKLKCPYCDTEFDIDTLKSYDDALKSEKPDSMEWDDNAERSWNGEEDDGMSVYVCKSCGGEIVCDRTTAATSCPYCGNPVVMTGRLAGDLMPDYIIPFKYDRNAAKAGMRNHLKGKKLLPKVFSDENHIDEIKGIYVPVWLFDTDAEAGIRYRATKVRCWSDNDYDYTETSHFTVIREGSLGFDNVPVDGSTKMDDALMESIEPFNFAEAVDFRTAYLSGYLADRYDVSSEDSKPRANERIKRSTENAFASTVTGYSTVTPESSSVRFNHGRVKYALYPVWLLNTTWKGKKYYFAMNGQTGRFVGDLPVDWGAYWKWFGIWTAIFAAGTFLAFLLAHLL</sequence>
<evidence type="ECO:0000313" key="3">
    <source>
        <dbReference type="Proteomes" id="UP001139365"/>
    </source>
</evidence>
<accession>A0AAE3K115</accession>
<evidence type="ECO:0008006" key="4">
    <source>
        <dbReference type="Google" id="ProtNLM"/>
    </source>
</evidence>
<name>A0AAE3K115_9BACT</name>
<dbReference type="Gene3D" id="2.20.28.30">
    <property type="entry name" value="RNA polymerase ii, chain L"/>
    <property type="match status" value="2"/>
</dbReference>
<dbReference type="Proteomes" id="UP001139365">
    <property type="component" value="Unassembled WGS sequence"/>
</dbReference>
<gene>
    <name evidence="2" type="ORF">MR241_02100</name>
</gene>
<keyword evidence="1" id="KW-1133">Transmembrane helix</keyword>
<proteinExistence type="predicted"/>